<evidence type="ECO:0000313" key="4">
    <source>
        <dbReference type="EMBL" id="CAB4918815.1"/>
    </source>
</evidence>
<gene>
    <name evidence="2" type="ORF">UFOPK1908_01406</name>
    <name evidence="3" type="ORF">UFOPK2282_01361</name>
    <name evidence="4" type="ORF">UFOPK3576_01574</name>
</gene>
<dbReference type="EMBL" id="CAEZWR010000202">
    <property type="protein sequence ID" value="CAB4675999.1"/>
    <property type="molecule type" value="Genomic_DNA"/>
</dbReference>
<dbReference type="EMBL" id="CAEZVB010000098">
    <property type="protein sequence ID" value="CAB4630092.1"/>
    <property type="molecule type" value="Genomic_DNA"/>
</dbReference>
<dbReference type="InterPro" id="IPR051910">
    <property type="entry name" value="ComF/GntX_DNA_util-trans"/>
</dbReference>
<evidence type="ECO:0000313" key="2">
    <source>
        <dbReference type="EMBL" id="CAB4630092.1"/>
    </source>
</evidence>
<dbReference type="AlphaFoldDB" id="A0A6J6IZC4"/>
<name>A0A6J6IZC4_9ZZZZ</name>
<evidence type="ECO:0000256" key="1">
    <source>
        <dbReference type="ARBA" id="ARBA00008007"/>
    </source>
</evidence>
<proteinExistence type="inferred from homology"/>
<dbReference type="InterPro" id="IPR029057">
    <property type="entry name" value="PRTase-like"/>
</dbReference>
<protein>
    <submittedName>
        <fullName evidence="2">Unannotated protein</fullName>
    </submittedName>
</protein>
<dbReference type="SUPFAM" id="SSF53271">
    <property type="entry name" value="PRTase-like"/>
    <property type="match status" value="1"/>
</dbReference>
<dbReference type="PANTHER" id="PTHR47505:SF1">
    <property type="entry name" value="DNA UTILIZATION PROTEIN YHGH"/>
    <property type="match status" value="1"/>
</dbReference>
<reference evidence="2" key="1">
    <citation type="submission" date="2020-05" db="EMBL/GenBank/DDBJ databases">
        <authorList>
            <person name="Chiriac C."/>
            <person name="Salcher M."/>
            <person name="Ghai R."/>
            <person name="Kavagutti S V."/>
        </authorList>
    </citation>
    <scope>NUCLEOTIDE SEQUENCE</scope>
</reference>
<dbReference type="CDD" id="cd06223">
    <property type="entry name" value="PRTases_typeI"/>
    <property type="match status" value="1"/>
</dbReference>
<sequence>MCVDCASLIPRTAQQREFHHELWFGAPYETTVREMINAHKDHGARALTPDLGLLLARAVWSAAVASSKTRPVVLVPIPAHRSSLRKRGRNTVTELGHRAAREVSQRGMACFVAPILFREMETKRNAGRSIRERRDIAGTFGVRARGAVPSRVIVIDDIVTTGATVNEGIRALMQNGISVDAIACVASTPLPE</sequence>
<dbReference type="Gene3D" id="3.40.50.2020">
    <property type="match status" value="1"/>
</dbReference>
<dbReference type="EMBL" id="CAFBMO010000100">
    <property type="protein sequence ID" value="CAB4918815.1"/>
    <property type="molecule type" value="Genomic_DNA"/>
</dbReference>
<dbReference type="InterPro" id="IPR000836">
    <property type="entry name" value="PRTase_dom"/>
</dbReference>
<accession>A0A6J6IZC4</accession>
<comment type="similarity">
    <text evidence="1">Belongs to the ComF/GntX family.</text>
</comment>
<dbReference type="PANTHER" id="PTHR47505">
    <property type="entry name" value="DNA UTILIZATION PROTEIN YHGH"/>
    <property type="match status" value="1"/>
</dbReference>
<evidence type="ECO:0000313" key="3">
    <source>
        <dbReference type="EMBL" id="CAB4675999.1"/>
    </source>
</evidence>
<organism evidence="2">
    <name type="scientific">freshwater metagenome</name>
    <dbReference type="NCBI Taxonomy" id="449393"/>
    <lineage>
        <taxon>unclassified sequences</taxon>
        <taxon>metagenomes</taxon>
        <taxon>ecological metagenomes</taxon>
    </lineage>
</organism>